<evidence type="ECO:0000313" key="2">
    <source>
        <dbReference type="EMBL" id="UUI76689.1"/>
    </source>
</evidence>
<name>A0ABY5L4G0_9CELL</name>
<keyword evidence="3" id="KW-1185">Reference proteome</keyword>
<protein>
    <submittedName>
        <fullName evidence="2">Uncharacterized protein</fullName>
    </submittedName>
</protein>
<accession>A0ABY5L4G0</accession>
<gene>
    <name evidence="2" type="ORF">NP064_07360</name>
</gene>
<dbReference type="EMBL" id="CP101988">
    <property type="protein sequence ID" value="UUI76689.1"/>
    <property type="molecule type" value="Genomic_DNA"/>
</dbReference>
<feature type="region of interest" description="Disordered" evidence="1">
    <location>
        <begin position="1"/>
        <end position="49"/>
    </location>
</feature>
<evidence type="ECO:0000256" key="1">
    <source>
        <dbReference type="SAM" id="MobiDB-lite"/>
    </source>
</evidence>
<feature type="compositionally biased region" description="Basic and acidic residues" evidence="1">
    <location>
        <begin position="8"/>
        <end position="30"/>
    </location>
</feature>
<organism evidence="2 3">
    <name type="scientific">Cellulomonas chengniuliangii</name>
    <dbReference type="NCBI Taxonomy" id="2968084"/>
    <lineage>
        <taxon>Bacteria</taxon>
        <taxon>Bacillati</taxon>
        <taxon>Actinomycetota</taxon>
        <taxon>Actinomycetes</taxon>
        <taxon>Micrococcales</taxon>
        <taxon>Cellulomonadaceae</taxon>
        <taxon>Cellulomonas</taxon>
    </lineage>
</organism>
<reference evidence="2 3" key="1">
    <citation type="submission" date="2022-07" db="EMBL/GenBank/DDBJ databases">
        <title>Novel species in genus cellulomonas.</title>
        <authorList>
            <person name="Ye L."/>
        </authorList>
    </citation>
    <scope>NUCLEOTIDE SEQUENCE [LARGE SCALE GENOMIC DNA]</scope>
    <source>
        <strain evidence="3">zg-Y338</strain>
    </source>
</reference>
<evidence type="ECO:0000313" key="3">
    <source>
        <dbReference type="Proteomes" id="UP001316189"/>
    </source>
</evidence>
<dbReference type="RefSeq" id="WP_227568978.1">
    <property type="nucleotide sequence ID" value="NZ_CP101988.1"/>
</dbReference>
<sequence length="49" mass="5083">MPPLEGAVRAEGDRDPSVVREHGADGRRVAVLETGEDGSGRSQGAALPR</sequence>
<dbReference type="Proteomes" id="UP001316189">
    <property type="component" value="Chromosome"/>
</dbReference>
<proteinExistence type="predicted"/>